<gene>
    <name evidence="1" type="ORF">GBAR_LOCUS29023</name>
</gene>
<organism evidence="1 2">
    <name type="scientific">Geodia barretti</name>
    <name type="common">Barrett's horny sponge</name>
    <dbReference type="NCBI Taxonomy" id="519541"/>
    <lineage>
        <taxon>Eukaryota</taxon>
        <taxon>Metazoa</taxon>
        <taxon>Porifera</taxon>
        <taxon>Demospongiae</taxon>
        <taxon>Heteroscleromorpha</taxon>
        <taxon>Tetractinellida</taxon>
        <taxon>Astrophorina</taxon>
        <taxon>Geodiidae</taxon>
        <taxon>Geodia</taxon>
    </lineage>
</organism>
<dbReference type="AlphaFoldDB" id="A0AA35TRD3"/>
<name>A0AA35TRD3_GEOBA</name>
<feature type="non-terminal residue" evidence="1">
    <location>
        <position position="70"/>
    </location>
</feature>
<accession>A0AA35TRD3</accession>
<reference evidence="1" key="1">
    <citation type="submission" date="2023-03" db="EMBL/GenBank/DDBJ databases">
        <authorList>
            <person name="Steffen K."/>
            <person name="Cardenas P."/>
        </authorList>
    </citation>
    <scope>NUCLEOTIDE SEQUENCE</scope>
</reference>
<keyword evidence="2" id="KW-1185">Reference proteome</keyword>
<dbReference type="Proteomes" id="UP001174909">
    <property type="component" value="Unassembled WGS sequence"/>
</dbReference>
<proteinExistence type="predicted"/>
<comment type="caution">
    <text evidence="1">The sequence shown here is derived from an EMBL/GenBank/DDBJ whole genome shotgun (WGS) entry which is preliminary data.</text>
</comment>
<dbReference type="EMBL" id="CASHTH010004066">
    <property type="protein sequence ID" value="CAI8053060.1"/>
    <property type="molecule type" value="Genomic_DNA"/>
</dbReference>
<evidence type="ECO:0000313" key="2">
    <source>
        <dbReference type="Proteomes" id="UP001174909"/>
    </source>
</evidence>
<protein>
    <submittedName>
        <fullName evidence="1">Uncharacterized protein</fullName>
    </submittedName>
</protein>
<sequence length="70" mass="7504">MDSPRPTCKLCGSGPEDTTHFISHCPALSSARILPPLLAASDLAPLLDSDPNGFAEHILGIRWIEDPPLQ</sequence>
<evidence type="ECO:0000313" key="1">
    <source>
        <dbReference type="EMBL" id="CAI8053060.1"/>
    </source>
</evidence>